<sequence>MGNKFSSENAERFARQVGETMRRTMQKRKMSLQELADITEVSKLTLGKVERGESNSSFYVFFKIANALSIPISVLFKEDKEVLISRKNIGDNVVSANGACTFQSISDTSNSGLVEIHRAFLKPNSEYSPDAHQIGVIEYVTVMSGELQVKIKDDYHHLYEYDSIKFNGNLEHTFINPTNSISVLHFVMTYTKASS</sequence>
<dbReference type="PROSITE" id="PS50943">
    <property type="entry name" value="HTH_CROC1"/>
    <property type="match status" value="1"/>
</dbReference>
<dbReference type="GO" id="GO:0003700">
    <property type="term" value="F:DNA-binding transcription factor activity"/>
    <property type="evidence" value="ECO:0007669"/>
    <property type="project" value="TreeGrafter"/>
</dbReference>
<dbReference type="AlphaFoldDB" id="A0A6A8DKB7"/>
<dbReference type="CDD" id="cd00093">
    <property type="entry name" value="HTH_XRE"/>
    <property type="match status" value="1"/>
</dbReference>
<dbReference type="GO" id="GO:0005829">
    <property type="term" value="C:cytosol"/>
    <property type="evidence" value="ECO:0007669"/>
    <property type="project" value="TreeGrafter"/>
</dbReference>
<keyword evidence="1" id="KW-0238">DNA-binding</keyword>
<dbReference type="PANTHER" id="PTHR46797">
    <property type="entry name" value="HTH-TYPE TRANSCRIPTIONAL REGULATOR"/>
    <property type="match status" value="1"/>
</dbReference>
<dbReference type="Gene3D" id="2.60.120.10">
    <property type="entry name" value="Jelly Rolls"/>
    <property type="match status" value="1"/>
</dbReference>
<evidence type="ECO:0000256" key="1">
    <source>
        <dbReference type="ARBA" id="ARBA00023125"/>
    </source>
</evidence>
<dbReference type="RefSeq" id="WP_153735323.1">
    <property type="nucleotide sequence ID" value="NZ_WJNG01000002.1"/>
</dbReference>
<dbReference type="InterPro" id="IPR014710">
    <property type="entry name" value="RmlC-like_jellyroll"/>
</dbReference>
<protein>
    <submittedName>
        <fullName evidence="3">Helix-turn-helix domain-containing protein</fullName>
    </submittedName>
</protein>
<dbReference type="Proteomes" id="UP000799092">
    <property type="component" value="Unassembled WGS sequence"/>
</dbReference>
<comment type="caution">
    <text evidence="3">The sequence shown here is derived from an EMBL/GenBank/DDBJ whole genome shotgun (WGS) entry which is preliminary data.</text>
</comment>
<dbReference type="Gene3D" id="1.10.260.40">
    <property type="entry name" value="lambda repressor-like DNA-binding domains"/>
    <property type="match status" value="1"/>
</dbReference>
<dbReference type="InterPro" id="IPR010982">
    <property type="entry name" value="Lambda_DNA-bd_dom_sf"/>
</dbReference>
<proteinExistence type="predicted"/>
<dbReference type="OrthoDB" id="9781521at2"/>
<evidence type="ECO:0000313" key="3">
    <source>
        <dbReference type="EMBL" id="MRH41692.1"/>
    </source>
</evidence>
<dbReference type="Pfam" id="PF01381">
    <property type="entry name" value="HTH_3"/>
    <property type="match status" value="1"/>
</dbReference>
<dbReference type="SUPFAM" id="SSF51182">
    <property type="entry name" value="RmlC-like cupins"/>
    <property type="match status" value="1"/>
</dbReference>
<dbReference type="SUPFAM" id="SSF47413">
    <property type="entry name" value="lambda repressor-like DNA-binding domains"/>
    <property type="match status" value="1"/>
</dbReference>
<dbReference type="InterPro" id="IPR001387">
    <property type="entry name" value="Cro/C1-type_HTH"/>
</dbReference>
<keyword evidence="4" id="KW-1185">Reference proteome</keyword>
<dbReference type="PANTHER" id="PTHR46797:SF24">
    <property type="entry name" value="DNA-BINDING PHAGE PROTEIN"/>
    <property type="match status" value="1"/>
</dbReference>
<dbReference type="InterPro" id="IPR050807">
    <property type="entry name" value="TransReg_Diox_bact_type"/>
</dbReference>
<dbReference type="CDD" id="cd02209">
    <property type="entry name" value="cupin_XRE_C"/>
    <property type="match status" value="1"/>
</dbReference>
<dbReference type="EMBL" id="WJNG01000002">
    <property type="protein sequence ID" value="MRH41692.1"/>
    <property type="molecule type" value="Genomic_DNA"/>
</dbReference>
<dbReference type="SMART" id="SM00530">
    <property type="entry name" value="HTH_XRE"/>
    <property type="match status" value="1"/>
</dbReference>
<reference evidence="3" key="1">
    <citation type="submission" date="2019-11" db="EMBL/GenBank/DDBJ databases">
        <authorList>
            <person name="Li J."/>
        </authorList>
    </citation>
    <scope>NUCLEOTIDE SEQUENCE</scope>
    <source>
        <strain evidence="3">B6B</strain>
    </source>
</reference>
<dbReference type="InterPro" id="IPR011051">
    <property type="entry name" value="RmlC_Cupin_sf"/>
</dbReference>
<accession>A0A6A8DKB7</accession>
<feature type="domain" description="HTH cro/C1-type" evidence="2">
    <location>
        <begin position="21"/>
        <end position="75"/>
    </location>
</feature>
<name>A0A6A8DKB7_9BACI</name>
<gene>
    <name evidence="3" type="ORF">GH741_03275</name>
</gene>
<organism evidence="3 4">
    <name type="scientific">Aquibacillus halophilus</name>
    <dbReference type="NCBI Taxonomy" id="930132"/>
    <lineage>
        <taxon>Bacteria</taxon>
        <taxon>Bacillati</taxon>
        <taxon>Bacillota</taxon>
        <taxon>Bacilli</taxon>
        <taxon>Bacillales</taxon>
        <taxon>Bacillaceae</taxon>
        <taxon>Aquibacillus</taxon>
    </lineage>
</organism>
<dbReference type="GO" id="GO:0003677">
    <property type="term" value="F:DNA binding"/>
    <property type="evidence" value="ECO:0007669"/>
    <property type="project" value="UniProtKB-KW"/>
</dbReference>
<evidence type="ECO:0000259" key="2">
    <source>
        <dbReference type="PROSITE" id="PS50943"/>
    </source>
</evidence>
<evidence type="ECO:0000313" key="4">
    <source>
        <dbReference type="Proteomes" id="UP000799092"/>
    </source>
</evidence>